<keyword evidence="3" id="KW-1185">Reference proteome</keyword>
<dbReference type="Pfam" id="PF06776">
    <property type="entry name" value="IalB"/>
    <property type="match status" value="1"/>
</dbReference>
<proteinExistence type="predicted"/>
<sequence>MPEPRVNHKRAALALVLLVAAAPARETLGVFHDWAAFREPASDRCFAMAEPPPGTSAFGLGAVASVAAFPAQRIRAQLSVRLSRGHQPAAPVTLSIGDSGFRLVVAAGRAWAADRRADAAIVAAMRSGSSMSVSTVAEDGRAYADVYRLRGAASAIDAAMLACPPGR</sequence>
<feature type="signal peptide" evidence="1">
    <location>
        <begin position="1"/>
        <end position="24"/>
    </location>
</feature>
<evidence type="ECO:0000256" key="1">
    <source>
        <dbReference type="SAM" id="SignalP"/>
    </source>
</evidence>
<evidence type="ECO:0000313" key="3">
    <source>
        <dbReference type="Proteomes" id="UP001056937"/>
    </source>
</evidence>
<feature type="chain" id="PRO_5045071217" evidence="1">
    <location>
        <begin position="25"/>
        <end position="167"/>
    </location>
</feature>
<dbReference type="RefSeq" id="WP_252168017.1">
    <property type="nucleotide sequence ID" value="NZ_CP084930.1"/>
</dbReference>
<dbReference type="InterPro" id="IPR010642">
    <property type="entry name" value="Invasion_prot_B"/>
</dbReference>
<organism evidence="2 3">
    <name type="scientific">Sphingomonas morindae</name>
    <dbReference type="NCBI Taxonomy" id="1541170"/>
    <lineage>
        <taxon>Bacteria</taxon>
        <taxon>Pseudomonadati</taxon>
        <taxon>Pseudomonadota</taxon>
        <taxon>Alphaproteobacteria</taxon>
        <taxon>Sphingomonadales</taxon>
        <taxon>Sphingomonadaceae</taxon>
        <taxon>Sphingomonas</taxon>
    </lineage>
</organism>
<gene>
    <name evidence="2" type="ORF">LHA26_07105</name>
</gene>
<keyword evidence="1" id="KW-0732">Signal</keyword>
<dbReference type="EMBL" id="CP084930">
    <property type="protein sequence ID" value="USI74213.1"/>
    <property type="molecule type" value="Genomic_DNA"/>
</dbReference>
<evidence type="ECO:0000313" key="2">
    <source>
        <dbReference type="EMBL" id="USI74213.1"/>
    </source>
</evidence>
<reference evidence="2" key="1">
    <citation type="journal article" date="2022" name="Toxins">
        <title>Genomic Analysis of Sphingopyxis sp. USTB-05 for Biodegrading Cyanobacterial Hepatotoxins.</title>
        <authorList>
            <person name="Liu C."/>
            <person name="Xu Q."/>
            <person name="Zhao Z."/>
            <person name="Zhang H."/>
            <person name="Liu X."/>
            <person name="Yin C."/>
            <person name="Liu Y."/>
            <person name="Yan H."/>
        </authorList>
    </citation>
    <scope>NUCLEOTIDE SEQUENCE</scope>
    <source>
        <strain evidence="2">NBD5</strain>
    </source>
</reference>
<dbReference type="Proteomes" id="UP001056937">
    <property type="component" value="Chromosome 1"/>
</dbReference>
<accession>A0ABY4XBC1</accession>
<protein>
    <submittedName>
        <fullName evidence="2">Uncharacterized protein</fullName>
    </submittedName>
</protein>
<name>A0ABY4XBC1_9SPHN</name>